<keyword evidence="3 7" id="KW-1133">Transmembrane helix</keyword>
<dbReference type="GO" id="GO:0016020">
    <property type="term" value="C:membrane"/>
    <property type="evidence" value="ECO:0007669"/>
    <property type="project" value="UniProtKB-SubCell"/>
</dbReference>
<dbReference type="Proteomes" id="UP001627154">
    <property type="component" value="Unassembled WGS sequence"/>
</dbReference>
<sequence length="521" mass="58121">MTVYTSGEQYSVWVGLIYVFNLIVGTGALALPAVFSRAGWLLGSGVVLILAFISFMTVTFVVETMASANAILTWRKSQQRKRVGVPQDSDSAIGPESEAMQALGDAGQSNSDSEDTPLVDRGSLTSRYYAIDERIELGEMASIFFNKFGVTLFYVCLAVYLYGDLSIYGTVIAKSVADVSCTYVPENFTCNTTIPDTELCWPNYNINRLDAYRIFLTGFILMLGPFAFFNVQKTKYLQMFTSLMRWMSFSIMIIYAIRKIVVDGPEGTPKESNLKGLPGLFGVCVYSFMCHHSLPALIAPISNKSKLYKSLSLDFILISCFYLLLAITGVFAFRELDDLYTLDFVPRNCSTSQNILLTLMEYFLALFPVFTLSTSFPVIAITLRNNLQSLFLREDQTQEYCLCLRKLVFPVLAVIPPYLIAMSTTNLSVLVSITGSYAGAGIQYLIPTFLVLNARRQTSQIIGQGVMNEYSSPFANIAWIIFMVIWSVFCMLLVSINFIETHMSSGISDIRSWVSDTQITT</sequence>
<dbReference type="InterPro" id="IPR013057">
    <property type="entry name" value="AA_transpt_TM"/>
</dbReference>
<keyword evidence="5" id="KW-0325">Glycoprotein</keyword>
<evidence type="ECO:0000256" key="1">
    <source>
        <dbReference type="ARBA" id="ARBA00004141"/>
    </source>
</evidence>
<comment type="subcellular location">
    <subcellularLocation>
        <location evidence="1">Membrane</location>
        <topology evidence="1">Multi-pass membrane protein</topology>
    </subcellularLocation>
</comment>
<comment type="similarity">
    <text evidence="6">Belongs to the TMEM104 family.</text>
</comment>
<dbReference type="EMBL" id="JBJJXI010000071">
    <property type="protein sequence ID" value="KAL3396459.1"/>
    <property type="molecule type" value="Genomic_DNA"/>
</dbReference>
<evidence type="ECO:0000256" key="3">
    <source>
        <dbReference type="ARBA" id="ARBA00022989"/>
    </source>
</evidence>
<dbReference type="PANTHER" id="PTHR16189:SF0">
    <property type="entry name" value="TRANSMEMBRANE PROTEIN 104"/>
    <property type="match status" value="1"/>
</dbReference>
<proteinExistence type="inferred from homology"/>
<feature type="transmembrane region" description="Helical" evidence="7">
    <location>
        <begin position="427"/>
        <end position="452"/>
    </location>
</feature>
<evidence type="ECO:0000256" key="2">
    <source>
        <dbReference type="ARBA" id="ARBA00022692"/>
    </source>
</evidence>
<feature type="transmembrane region" description="Helical" evidence="7">
    <location>
        <begin position="473"/>
        <end position="499"/>
    </location>
</feature>
<evidence type="ECO:0000313" key="9">
    <source>
        <dbReference type="EMBL" id="KAL3396459.1"/>
    </source>
</evidence>
<feature type="transmembrane region" description="Helical" evidence="7">
    <location>
        <begin position="403"/>
        <end position="421"/>
    </location>
</feature>
<evidence type="ECO:0000313" key="10">
    <source>
        <dbReference type="Proteomes" id="UP001627154"/>
    </source>
</evidence>
<comment type="caution">
    <text evidence="9">The sequence shown here is derived from an EMBL/GenBank/DDBJ whole genome shotgun (WGS) entry which is preliminary data.</text>
</comment>
<feature type="transmembrane region" description="Helical" evidence="7">
    <location>
        <begin position="236"/>
        <end position="257"/>
    </location>
</feature>
<protein>
    <recommendedName>
        <fullName evidence="8">Amino acid transporter transmembrane domain-containing protein</fullName>
    </recommendedName>
</protein>
<dbReference type="PANTHER" id="PTHR16189">
    <property type="entry name" value="TRANSMEMBRANE PROTEIN 104-RELATED"/>
    <property type="match status" value="1"/>
</dbReference>
<feature type="transmembrane region" description="Helical" evidence="7">
    <location>
        <begin position="12"/>
        <end position="35"/>
    </location>
</feature>
<feature type="transmembrane region" description="Helical" evidence="7">
    <location>
        <begin position="311"/>
        <end position="333"/>
    </location>
</feature>
<evidence type="ECO:0000256" key="6">
    <source>
        <dbReference type="ARBA" id="ARBA00038166"/>
    </source>
</evidence>
<evidence type="ECO:0000256" key="7">
    <source>
        <dbReference type="SAM" id="Phobius"/>
    </source>
</evidence>
<evidence type="ECO:0000256" key="5">
    <source>
        <dbReference type="ARBA" id="ARBA00023180"/>
    </source>
</evidence>
<feature type="transmembrane region" description="Helical" evidence="7">
    <location>
        <begin position="47"/>
        <end position="72"/>
    </location>
</feature>
<feature type="transmembrane region" description="Helical" evidence="7">
    <location>
        <begin position="277"/>
        <end position="299"/>
    </location>
</feature>
<feature type="transmembrane region" description="Helical" evidence="7">
    <location>
        <begin position="362"/>
        <end position="383"/>
    </location>
</feature>
<keyword evidence="10" id="KW-1185">Reference proteome</keyword>
<keyword evidence="4 7" id="KW-0472">Membrane</keyword>
<dbReference type="Pfam" id="PF01490">
    <property type="entry name" value="Aa_trans"/>
    <property type="match status" value="2"/>
</dbReference>
<organism evidence="9 10">
    <name type="scientific">Trichogramma kaykai</name>
    <dbReference type="NCBI Taxonomy" id="54128"/>
    <lineage>
        <taxon>Eukaryota</taxon>
        <taxon>Metazoa</taxon>
        <taxon>Ecdysozoa</taxon>
        <taxon>Arthropoda</taxon>
        <taxon>Hexapoda</taxon>
        <taxon>Insecta</taxon>
        <taxon>Pterygota</taxon>
        <taxon>Neoptera</taxon>
        <taxon>Endopterygota</taxon>
        <taxon>Hymenoptera</taxon>
        <taxon>Apocrita</taxon>
        <taxon>Proctotrupomorpha</taxon>
        <taxon>Chalcidoidea</taxon>
        <taxon>Trichogrammatidae</taxon>
        <taxon>Trichogramma</taxon>
    </lineage>
</organism>
<feature type="domain" description="Amino acid transporter transmembrane" evidence="8">
    <location>
        <begin position="132"/>
        <end position="489"/>
    </location>
</feature>
<feature type="transmembrane region" description="Helical" evidence="7">
    <location>
        <begin position="211"/>
        <end position="229"/>
    </location>
</feature>
<dbReference type="AlphaFoldDB" id="A0ABD2WTR2"/>
<feature type="domain" description="Amino acid transporter transmembrane" evidence="8">
    <location>
        <begin position="10"/>
        <end position="66"/>
    </location>
</feature>
<evidence type="ECO:0000256" key="4">
    <source>
        <dbReference type="ARBA" id="ARBA00023136"/>
    </source>
</evidence>
<keyword evidence="2 7" id="KW-0812">Transmembrane</keyword>
<name>A0ABD2WTR2_9HYME</name>
<gene>
    <name evidence="9" type="ORF">TKK_009625</name>
</gene>
<reference evidence="9 10" key="1">
    <citation type="journal article" date="2024" name="bioRxiv">
        <title>A reference genome for Trichogramma kaykai: A tiny desert-dwelling parasitoid wasp with competing sex-ratio distorters.</title>
        <authorList>
            <person name="Culotta J."/>
            <person name="Lindsey A.R."/>
        </authorList>
    </citation>
    <scope>NUCLEOTIDE SEQUENCE [LARGE SCALE GENOMIC DNA]</scope>
    <source>
        <strain evidence="9 10">KSX58</strain>
    </source>
</reference>
<accession>A0ABD2WTR2</accession>
<evidence type="ECO:0000259" key="8">
    <source>
        <dbReference type="Pfam" id="PF01490"/>
    </source>
</evidence>
<feature type="transmembrane region" description="Helical" evidence="7">
    <location>
        <begin position="144"/>
        <end position="163"/>
    </location>
</feature>